<comment type="caution">
    <text evidence="2">The sequence shown here is derived from an EMBL/GenBank/DDBJ whole genome shotgun (WGS) entry which is preliminary data.</text>
</comment>
<accession>A0A4Y2E4L6</accession>
<dbReference type="Proteomes" id="UP000499080">
    <property type="component" value="Unassembled WGS sequence"/>
</dbReference>
<dbReference type="OrthoDB" id="10674496at2759"/>
<evidence type="ECO:0000313" key="3">
    <source>
        <dbReference type="Proteomes" id="UP000499080"/>
    </source>
</evidence>
<proteinExistence type="predicted"/>
<sequence length="346" mass="38419">MHGRSEVFGRSMSKVRDPYRRSVESAKQWASAERIIVPSDIGKEMARNKHEGGPATNCACQLEISVECFSEQNKSGKPTFLQRVTKSIGKQTIKKNSGTEGATIKTDPPSPIKREEKARGGREGCRQFRRTVFFTLLTIRVPILGLPRDGRGEGRNETLWGDKLRNRANPKLPFGHQSEEEEFGARVGVGEGRRRGDGGNIEQAGDVARHVIIRERREKLEAVLSLALSLKPFPDNGLVADSQVEEGGGEGRHYKVFLFLLSPPCVFVVVVFGSRSNRREVGQGGEGFSFWREERKDGWGGAGQGLAGICINCFLVIRRAKRRHLQSTGKVRRVSGVFVGVWVMYA</sequence>
<organism evidence="2 3">
    <name type="scientific">Araneus ventricosus</name>
    <name type="common">Orbweaver spider</name>
    <name type="synonym">Epeira ventricosa</name>
    <dbReference type="NCBI Taxonomy" id="182803"/>
    <lineage>
        <taxon>Eukaryota</taxon>
        <taxon>Metazoa</taxon>
        <taxon>Ecdysozoa</taxon>
        <taxon>Arthropoda</taxon>
        <taxon>Chelicerata</taxon>
        <taxon>Arachnida</taxon>
        <taxon>Araneae</taxon>
        <taxon>Araneomorphae</taxon>
        <taxon>Entelegynae</taxon>
        <taxon>Araneoidea</taxon>
        <taxon>Araneidae</taxon>
        <taxon>Araneus</taxon>
    </lineage>
</organism>
<evidence type="ECO:0000256" key="1">
    <source>
        <dbReference type="SAM" id="MobiDB-lite"/>
    </source>
</evidence>
<feature type="compositionally biased region" description="Polar residues" evidence="1">
    <location>
        <begin position="91"/>
        <end position="100"/>
    </location>
</feature>
<reference evidence="2 3" key="1">
    <citation type="journal article" date="2019" name="Sci. Rep.">
        <title>Orb-weaving spider Araneus ventricosus genome elucidates the spidroin gene catalogue.</title>
        <authorList>
            <person name="Kono N."/>
            <person name="Nakamura H."/>
            <person name="Ohtoshi R."/>
            <person name="Moran D.A.P."/>
            <person name="Shinohara A."/>
            <person name="Yoshida Y."/>
            <person name="Fujiwara M."/>
            <person name="Mori M."/>
            <person name="Tomita M."/>
            <person name="Arakawa K."/>
        </authorList>
    </citation>
    <scope>NUCLEOTIDE SEQUENCE [LARGE SCALE GENOMIC DNA]</scope>
</reference>
<feature type="compositionally biased region" description="Basic and acidic residues" evidence="1">
    <location>
        <begin position="112"/>
        <end position="122"/>
    </location>
</feature>
<feature type="region of interest" description="Disordered" evidence="1">
    <location>
        <begin position="91"/>
        <end position="122"/>
    </location>
</feature>
<protein>
    <submittedName>
        <fullName evidence="2">Uncharacterized protein</fullName>
    </submittedName>
</protein>
<evidence type="ECO:0000313" key="2">
    <source>
        <dbReference type="EMBL" id="GBM22978.1"/>
    </source>
</evidence>
<dbReference type="EMBL" id="BGPR01000490">
    <property type="protein sequence ID" value="GBM22978.1"/>
    <property type="molecule type" value="Genomic_DNA"/>
</dbReference>
<keyword evidence="3" id="KW-1185">Reference proteome</keyword>
<dbReference type="AlphaFoldDB" id="A0A4Y2E4L6"/>
<gene>
    <name evidence="2" type="ORF">AVEN_172326_1</name>
</gene>
<name>A0A4Y2E4L6_ARAVE</name>